<dbReference type="AlphaFoldDB" id="X1CKY5"/>
<feature type="transmembrane region" description="Helical" evidence="1">
    <location>
        <begin position="16"/>
        <end position="35"/>
    </location>
</feature>
<protein>
    <recommendedName>
        <fullName evidence="2">Heavy metal binding domain-containing protein</fullName>
    </recommendedName>
</protein>
<gene>
    <name evidence="3" type="ORF">S01H4_62737</name>
</gene>
<feature type="domain" description="Heavy metal binding" evidence="2">
    <location>
        <begin position="55"/>
        <end position="82"/>
    </location>
</feature>
<proteinExistence type="predicted"/>
<accession>X1CKY5</accession>
<evidence type="ECO:0000313" key="3">
    <source>
        <dbReference type="EMBL" id="GAH08392.1"/>
    </source>
</evidence>
<dbReference type="InterPro" id="IPR045800">
    <property type="entry name" value="HMBD"/>
</dbReference>
<feature type="non-terminal residue" evidence="3">
    <location>
        <position position="94"/>
    </location>
</feature>
<evidence type="ECO:0000259" key="2">
    <source>
        <dbReference type="Pfam" id="PF19335"/>
    </source>
</evidence>
<reference evidence="3" key="1">
    <citation type="journal article" date="2014" name="Front. Microbiol.">
        <title>High frequency of phylogenetically diverse reductive dehalogenase-homologous genes in deep subseafloor sedimentary metagenomes.</title>
        <authorList>
            <person name="Kawai M."/>
            <person name="Futagami T."/>
            <person name="Toyoda A."/>
            <person name="Takaki Y."/>
            <person name="Nishi S."/>
            <person name="Hori S."/>
            <person name="Arai W."/>
            <person name="Tsubouchi T."/>
            <person name="Morono Y."/>
            <person name="Uchiyama I."/>
            <person name="Ito T."/>
            <person name="Fujiyama A."/>
            <person name="Inagaki F."/>
            <person name="Takami H."/>
        </authorList>
    </citation>
    <scope>NUCLEOTIDE SEQUENCE</scope>
    <source>
        <strain evidence="3">Expedition CK06-06</strain>
    </source>
</reference>
<dbReference type="Pfam" id="PF19335">
    <property type="entry name" value="HMBD"/>
    <property type="match status" value="1"/>
</dbReference>
<dbReference type="EMBL" id="BART01037522">
    <property type="protein sequence ID" value="GAH08392.1"/>
    <property type="molecule type" value="Genomic_DNA"/>
</dbReference>
<comment type="caution">
    <text evidence="3">The sequence shown here is derived from an EMBL/GenBank/DDBJ whole genome shotgun (WGS) entry which is preliminary data.</text>
</comment>
<keyword evidence="1" id="KW-0812">Transmembrane</keyword>
<dbReference type="PROSITE" id="PS51257">
    <property type="entry name" value="PROKAR_LIPOPROTEIN"/>
    <property type="match status" value="1"/>
</dbReference>
<sequence length="94" mass="10218">MFTFVQKLVRQRPGTILFAILIVAFVLGGLITLGCSDSQQGRHGQSAEDEKQVQFWTCSMHPQIQKPGPGKCPICGMDLIPVSSDGSEEEAGLR</sequence>
<keyword evidence="1" id="KW-0472">Membrane</keyword>
<keyword evidence="1" id="KW-1133">Transmembrane helix</keyword>
<dbReference type="GO" id="GO:0046872">
    <property type="term" value="F:metal ion binding"/>
    <property type="evidence" value="ECO:0007669"/>
    <property type="project" value="InterPro"/>
</dbReference>
<evidence type="ECO:0000256" key="1">
    <source>
        <dbReference type="SAM" id="Phobius"/>
    </source>
</evidence>
<organism evidence="3">
    <name type="scientific">marine sediment metagenome</name>
    <dbReference type="NCBI Taxonomy" id="412755"/>
    <lineage>
        <taxon>unclassified sequences</taxon>
        <taxon>metagenomes</taxon>
        <taxon>ecological metagenomes</taxon>
    </lineage>
</organism>
<name>X1CKY5_9ZZZZ</name>